<name>A0A3B0VHK0_9ZZZZ</name>
<evidence type="ECO:0000256" key="5">
    <source>
        <dbReference type="ARBA" id="ARBA00017058"/>
    </source>
</evidence>
<dbReference type="PRINTS" id="PR00149">
    <property type="entry name" value="FUMRATELYASE"/>
</dbReference>
<dbReference type="Pfam" id="PF10397">
    <property type="entry name" value="ADSL_C"/>
    <property type="match status" value="1"/>
</dbReference>
<dbReference type="UniPathway" id="UPA00074">
    <property type="reaction ID" value="UER00132"/>
</dbReference>
<dbReference type="InterPro" id="IPR008948">
    <property type="entry name" value="L-Aspartase-like"/>
</dbReference>
<evidence type="ECO:0000256" key="6">
    <source>
        <dbReference type="ARBA" id="ARBA00022755"/>
    </source>
</evidence>
<dbReference type="InterPro" id="IPR019468">
    <property type="entry name" value="AdenyloSucc_lyase_C"/>
</dbReference>
<protein>
    <recommendedName>
        <fullName evidence="5">Adenylosuccinate lyase</fullName>
        <ecNumber evidence="4">4.3.2.2</ecNumber>
    </recommendedName>
    <alternativeName>
        <fullName evidence="9">Adenylosuccinase</fullName>
    </alternativeName>
</protein>
<dbReference type="PANTHER" id="PTHR43172:SF1">
    <property type="entry name" value="ADENYLOSUCCINATE LYASE"/>
    <property type="match status" value="1"/>
</dbReference>
<dbReference type="PANTHER" id="PTHR43172">
    <property type="entry name" value="ADENYLOSUCCINATE LYASE"/>
    <property type="match status" value="1"/>
</dbReference>
<dbReference type="UniPathway" id="UPA00075">
    <property type="reaction ID" value="UER00336"/>
</dbReference>
<dbReference type="GO" id="GO:0006189">
    <property type="term" value="P:'de novo' IMP biosynthetic process"/>
    <property type="evidence" value="ECO:0007669"/>
    <property type="project" value="UniProtKB-UniPathway"/>
</dbReference>
<dbReference type="GO" id="GO:0044208">
    <property type="term" value="P:'de novo' AMP biosynthetic process"/>
    <property type="evidence" value="ECO:0007669"/>
    <property type="project" value="UniProtKB-UniPathway"/>
</dbReference>
<gene>
    <name evidence="12" type="ORF">MNBD_DELTA02-379</name>
</gene>
<evidence type="ECO:0000313" key="12">
    <source>
        <dbReference type="EMBL" id="VAW38472.1"/>
    </source>
</evidence>
<dbReference type="Gene3D" id="1.20.200.10">
    <property type="entry name" value="Fumarase/aspartase (Central domain)"/>
    <property type="match status" value="1"/>
</dbReference>
<evidence type="ECO:0000256" key="4">
    <source>
        <dbReference type="ARBA" id="ARBA00012339"/>
    </source>
</evidence>
<dbReference type="CDD" id="cd01360">
    <property type="entry name" value="Adenylsuccinate_lyase_1"/>
    <property type="match status" value="1"/>
</dbReference>
<dbReference type="EMBL" id="UOEZ01000072">
    <property type="protein sequence ID" value="VAW38472.1"/>
    <property type="molecule type" value="Genomic_DNA"/>
</dbReference>
<keyword evidence="6" id="KW-0658">Purine biosynthesis</keyword>
<dbReference type="InterPro" id="IPR004769">
    <property type="entry name" value="Pur_lyase"/>
</dbReference>
<dbReference type="InterPro" id="IPR024083">
    <property type="entry name" value="Fumarase/histidase_N"/>
</dbReference>
<dbReference type="GO" id="GO:0004018">
    <property type="term" value="F:N6-(1,2-dicarboxyethyl)AMP AMP-lyase (fumarate-forming) activity"/>
    <property type="evidence" value="ECO:0007669"/>
    <property type="project" value="InterPro"/>
</dbReference>
<dbReference type="GO" id="GO:0070626">
    <property type="term" value="F:(S)-2-(5-amino-1-(5-phospho-D-ribosyl)imidazole-4-carboxamido) succinate lyase (fumarate-forming) activity"/>
    <property type="evidence" value="ECO:0007669"/>
    <property type="project" value="TreeGrafter"/>
</dbReference>
<dbReference type="FunFam" id="1.20.200.10:FF:000008">
    <property type="entry name" value="Adenylosuccinate lyase"/>
    <property type="match status" value="1"/>
</dbReference>
<evidence type="ECO:0000256" key="2">
    <source>
        <dbReference type="ARBA" id="ARBA00004734"/>
    </source>
</evidence>
<keyword evidence="7 12" id="KW-0456">Lyase</keyword>
<dbReference type="InterPro" id="IPR020557">
    <property type="entry name" value="Fumarate_lyase_CS"/>
</dbReference>
<proteinExistence type="inferred from homology"/>
<evidence type="ECO:0000256" key="3">
    <source>
        <dbReference type="ARBA" id="ARBA00008273"/>
    </source>
</evidence>
<comment type="catalytic activity">
    <reaction evidence="8">
        <text>(2S)-2-[5-amino-1-(5-phospho-beta-D-ribosyl)imidazole-4-carboxamido]succinate = 5-amino-1-(5-phospho-beta-D-ribosyl)imidazole-4-carboxamide + fumarate</text>
        <dbReference type="Rhea" id="RHEA:23920"/>
        <dbReference type="ChEBI" id="CHEBI:29806"/>
        <dbReference type="ChEBI" id="CHEBI:58443"/>
        <dbReference type="ChEBI" id="CHEBI:58475"/>
        <dbReference type="EC" id="4.3.2.2"/>
    </reaction>
    <physiologicalReaction direction="left-to-right" evidence="8">
        <dbReference type="Rhea" id="RHEA:23921"/>
    </physiologicalReaction>
</comment>
<comment type="pathway">
    <text evidence="2">Purine metabolism; AMP biosynthesis via de novo pathway; AMP from IMP: step 2/2.</text>
</comment>
<dbReference type="AlphaFoldDB" id="A0A3B0VHK0"/>
<comment type="catalytic activity">
    <reaction evidence="10">
        <text>N(6)-(1,2-dicarboxyethyl)-AMP = fumarate + AMP</text>
        <dbReference type="Rhea" id="RHEA:16853"/>
        <dbReference type="ChEBI" id="CHEBI:29806"/>
        <dbReference type="ChEBI" id="CHEBI:57567"/>
        <dbReference type="ChEBI" id="CHEBI:456215"/>
        <dbReference type="EC" id="4.3.2.2"/>
    </reaction>
    <physiologicalReaction direction="left-to-right" evidence="10">
        <dbReference type="Rhea" id="RHEA:16854"/>
    </physiologicalReaction>
</comment>
<comment type="similarity">
    <text evidence="3">Belongs to the lyase 1 family. Adenylosuccinate lyase subfamily.</text>
</comment>
<dbReference type="FunFam" id="1.10.40.30:FF:000007">
    <property type="entry name" value="Adenylosuccinate lyase"/>
    <property type="match status" value="1"/>
</dbReference>
<organism evidence="12">
    <name type="scientific">hydrothermal vent metagenome</name>
    <dbReference type="NCBI Taxonomy" id="652676"/>
    <lineage>
        <taxon>unclassified sequences</taxon>
        <taxon>metagenomes</taxon>
        <taxon>ecological metagenomes</taxon>
    </lineage>
</organism>
<reference evidence="12" key="1">
    <citation type="submission" date="2018-06" db="EMBL/GenBank/DDBJ databases">
        <authorList>
            <person name="Zhirakovskaya E."/>
        </authorList>
    </citation>
    <scope>NUCLEOTIDE SEQUENCE</scope>
</reference>
<dbReference type="PROSITE" id="PS00163">
    <property type="entry name" value="FUMARATE_LYASES"/>
    <property type="match status" value="1"/>
</dbReference>
<sequence length="435" mass="49453">MIERYTREEMGRVWEDQNRYRKWLDVELAACEAWTRKGRIPRAALVRIQKKAGFDVARIDEIEKTVKHDVIAFLTSVADHIGEDSRYVHIGLTSSDVLDTSFALLLTEAADIIIADIKALMKALKKRALQHKKTVMMGRSHGIHAEPTTFGLKMALYYAEFGRNLERMKAARKTIACGKLSGAVGTFANIDPYIERYVLKKLKLTPEPVATQVVQRDRHAEFFMTLAIIASSVEKIAVEVRHLQRTEVAEAEESFTKGQKGSSAMPHKRNPILSENLTGLARLVRGYGSMAMENIVLWHERDISHSSVERIIGPDATILTDFMLNRVRGLIENLVVFPDNMKANIERSKGLVFSQRVLLKLAEGGLSREDAYAATQRNAMKVWKGKDDDHFLGMLLGDEQVTKVVKEEDIRSCFDIELYLKNVDYIFERVFKKKK</sequence>
<dbReference type="GO" id="GO:0005829">
    <property type="term" value="C:cytosol"/>
    <property type="evidence" value="ECO:0007669"/>
    <property type="project" value="TreeGrafter"/>
</dbReference>
<evidence type="ECO:0000256" key="7">
    <source>
        <dbReference type="ARBA" id="ARBA00023239"/>
    </source>
</evidence>
<dbReference type="FunFam" id="1.10.275.10:FF:000006">
    <property type="entry name" value="Adenylosuccinate lyase"/>
    <property type="match status" value="1"/>
</dbReference>
<dbReference type="SUPFAM" id="SSF48557">
    <property type="entry name" value="L-aspartase-like"/>
    <property type="match status" value="1"/>
</dbReference>
<feature type="domain" description="Adenylosuccinate lyase C-terminal" evidence="11">
    <location>
        <begin position="349"/>
        <end position="431"/>
    </location>
</feature>
<dbReference type="Pfam" id="PF00206">
    <property type="entry name" value="Lyase_1"/>
    <property type="match status" value="1"/>
</dbReference>
<evidence type="ECO:0000259" key="11">
    <source>
        <dbReference type="SMART" id="SM00998"/>
    </source>
</evidence>
<evidence type="ECO:0000256" key="1">
    <source>
        <dbReference type="ARBA" id="ARBA00004706"/>
    </source>
</evidence>
<dbReference type="InterPro" id="IPR022761">
    <property type="entry name" value="Fumarate_lyase_N"/>
</dbReference>
<dbReference type="PRINTS" id="PR00145">
    <property type="entry name" value="ARGSUCLYASE"/>
</dbReference>
<comment type="pathway">
    <text evidence="1">Purine metabolism; IMP biosynthesis via de novo pathway; 5-amino-1-(5-phospho-D-ribosyl)imidazole-4-carboxamide from 5-amino-1-(5-phospho-D-ribosyl)imidazole-4-carboxylate: step 2/2.</text>
</comment>
<dbReference type="EC" id="4.3.2.2" evidence="4"/>
<dbReference type="Gene3D" id="1.10.40.30">
    <property type="entry name" value="Fumarase/aspartase (C-terminal domain)"/>
    <property type="match status" value="1"/>
</dbReference>
<evidence type="ECO:0000256" key="9">
    <source>
        <dbReference type="ARBA" id="ARBA00030717"/>
    </source>
</evidence>
<dbReference type="SMART" id="SM00998">
    <property type="entry name" value="ADSL_C"/>
    <property type="match status" value="1"/>
</dbReference>
<evidence type="ECO:0000256" key="8">
    <source>
        <dbReference type="ARBA" id="ARBA00024477"/>
    </source>
</evidence>
<dbReference type="NCBIfam" id="TIGR00928">
    <property type="entry name" value="purB"/>
    <property type="match status" value="1"/>
</dbReference>
<dbReference type="Gene3D" id="1.10.275.10">
    <property type="entry name" value="Fumarase/aspartase (N-terminal domain)"/>
    <property type="match status" value="1"/>
</dbReference>
<accession>A0A3B0VHK0</accession>
<dbReference type="InterPro" id="IPR000362">
    <property type="entry name" value="Fumarate_lyase_fam"/>
</dbReference>
<evidence type="ECO:0000256" key="10">
    <source>
        <dbReference type="ARBA" id="ARBA00049115"/>
    </source>
</evidence>